<dbReference type="InterPro" id="IPR036977">
    <property type="entry name" value="DNA_primase_Znf_CHC2"/>
</dbReference>
<evidence type="ECO:0000256" key="3">
    <source>
        <dbReference type="ARBA" id="ARBA00022833"/>
    </source>
</evidence>
<dbReference type="GO" id="GO:0003677">
    <property type="term" value="F:DNA binding"/>
    <property type="evidence" value="ECO:0007669"/>
    <property type="project" value="InterPro"/>
</dbReference>
<dbReference type="InterPro" id="IPR002694">
    <property type="entry name" value="Znf_CHC2"/>
</dbReference>
<protein>
    <recommendedName>
        <fullName evidence="4">Zinc finger CHC2-type domain-containing protein</fullName>
    </recommendedName>
</protein>
<evidence type="ECO:0000259" key="4">
    <source>
        <dbReference type="SMART" id="SM00400"/>
    </source>
</evidence>
<dbReference type="GO" id="GO:0005737">
    <property type="term" value="C:cytoplasm"/>
    <property type="evidence" value="ECO:0007669"/>
    <property type="project" value="TreeGrafter"/>
</dbReference>
<keyword evidence="1" id="KW-0479">Metal-binding</keyword>
<organism evidence="5">
    <name type="scientific">marine metagenome</name>
    <dbReference type="NCBI Taxonomy" id="408172"/>
    <lineage>
        <taxon>unclassified sequences</taxon>
        <taxon>metagenomes</taxon>
        <taxon>ecological metagenomes</taxon>
    </lineage>
</organism>
<dbReference type="GO" id="GO:0008270">
    <property type="term" value="F:zinc ion binding"/>
    <property type="evidence" value="ECO:0007669"/>
    <property type="project" value="UniProtKB-KW"/>
</dbReference>
<dbReference type="Pfam" id="PF01807">
    <property type="entry name" value="Zn_ribbon_DnaG"/>
    <property type="match status" value="1"/>
</dbReference>
<dbReference type="SUPFAM" id="SSF57783">
    <property type="entry name" value="Zinc beta-ribbon"/>
    <property type="match status" value="1"/>
</dbReference>
<keyword evidence="2" id="KW-0863">Zinc-finger</keyword>
<gene>
    <name evidence="5" type="ORF">METZ01_LOCUS395401</name>
</gene>
<sequence>MKKRGKEFIGLSPFSNEKTPSFTVNDEKGFYHCFSSAEHGNIFDFLMKTKNYKFGEAVRALASDAGIQPYRFTKQDEERQNRWKIYNAILEKYANLCHEELISKKYPEAIEYLNKRKMTKKEIIFF</sequence>
<dbReference type="SMART" id="SM00400">
    <property type="entry name" value="ZnF_CHCC"/>
    <property type="match status" value="1"/>
</dbReference>
<name>A0A382V805_9ZZZZ</name>
<feature type="non-terminal residue" evidence="5">
    <location>
        <position position="126"/>
    </location>
</feature>
<accession>A0A382V805</accession>
<feature type="domain" description="Zinc finger CHC2-type" evidence="4">
    <location>
        <begin position="8"/>
        <end position="62"/>
    </location>
</feature>
<evidence type="ECO:0000256" key="2">
    <source>
        <dbReference type="ARBA" id="ARBA00022771"/>
    </source>
</evidence>
<dbReference type="InterPro" id="IPR050219">
    <property type="entry name" value="DnaG_primase"/>
</dbReference>
<dbReference type="Gene3D" id="3.90.580.10">
    <property type="entry name" value="Zinc finger, CHC2-type domain"/>
    <property type="match status" value="1"/>
</dbReference>
<dbReference type="GO" id="GO:0003899">
    <property type="term" value="F:DNA-directed RNA polymerase activity"/>
    <property type="evidence" value="ECO:0007669"/>
    <property type="project" value="InterPro"/>
</dbReference>
<evidence type="ECO:0000256" key="1">
    <source>
        <dbReference type="ARBA" id="ARBA00022723"/>
    </source>
</evidence>
<dbReference type="PANTHER" id="PTHR30313:SF2">
    <property type="entry name" value="DNA PRIMASE"/>
    <property type="match status" value="1"/>
</dbReference>
<dbReference type="PANTHER" id="PTHR30313">
    <property type="entry name" value="DNA PRIMASE"/>
    <property type="match status" value="1"/>
</dbReference>
<evidence type="ECO:0000313" key="5">
    <source>
        <dbReference type="EMBL" id="SVD42547.1"/>
    </source>
</evidence>
<dbReference type="AlphaFoldDB" id="A0A382V805"/>
<dbReference type="GO" id="GO:0006269">
    <property type="term" value="P:DNA replication, synthesis of primer"/>
    <property type="evidence" value="ECO:0007669"/>
    <property type="project" value="TreeGrafter"/>
</dbReference>
<proteinExistence type="predicted"/>
<keyword evidence="3" id="KW-0862">Zinc</keyword>
<dbReference type="EMBL" id="UINC01149839">
    <property type="protein sequence ID" value="SVD42547.1"/>
    <property type="molecule type" value="Genomic_DNA"/>
</dbReference>
<reference evidence="5" key="1">
    <citation type="submission" date="2018-05" db="EMBL/GenBank/DDBJ databases">
        <authorList>
            <person name="Lanie J.A."/>
            <person name="Ng W.-L."/>
            <person name="Kazmierczak K.M."/>
            <person name="Andrzejewski T.M."/>
            <person name="Davidsen T.M."/>
            <person name="Wayne K.J."/>
            <person name="Tettelin H."/>
            <person name="Glass J.I."/>
            <person name="Rusch D."/>
            <person name="Podicherti R."/>
            <person name="Tsui H.-C.T."/>
            <person name="Winkler M.E."/>
        </authorList>
    </citation>
    <scope>NUCLEOTIDE SEQUENCE</scope>
</reference>